<evidence type="ECO:0000313" key="3">
    <source>
        <dbReference type="Proteomes" id="UP001596504"/>
    </source>
</evidence>
<dbReference type="SUPFAM" id="SSF52091">
    <property type="entry name" value="SpoIIaa-like"/>
    <property type="match status" value="1"/>
</dbReference>
<dbReference type="EMBL" id="JBHTCJ010000011">
    <property type="protein sequence ID" value="MFC7343657.1"/>
    <property type="molecule type" value="Genomic_DNA"/>
</dbReference>
<proteinExistence type="predicted"/>
<comment type="caution">
    <text evidence="2">The sequence shown here is derived from an EMBL/GenBank/DDBJ whole genome shotgun (WGS) entry which is preliminary data.</text>
</comment>
<evidence type="ECO:0000313" key="2">
    <source>
        <dbReference type="EMBL" id="MFC7343657.1"/>
    </source>
</evidence>
<dbReference type="Proteomes" id="UP001596504">
    <property type="component" value="Unassembled WGS sequence"/>
</dbReference>
<dbReference type="PROSITE" id="PS50801">
    <property type="entry name" value="STAS"/>
    <property type="match status" value="1"/>
</dbReference>
<dbReference type="InterPro" id="IPR036513">
    <property type="entry name" value="STAS_dom_sf"/>
</dbReference>
<dbReference type="RefSeq" id="WP_380670784.1">
    <property type="nucleotide sequence ID" value="NZ_JBHTCJ010000011.1"/>
</dbReference>
<feature type="domain" description="STAS" evidence="1">
    <location>
        <begin position="17"/>
        <end position="109"/>
    </location>
</feature>
<dbReference type="Pfam" id="PF13466">
    <property type="entry name" value="STAS_2"/>
    <property type="match status" value="1"/>
</dbReference>
<gene>
    <name evidence="2" type="ORF">ACFQRI_19815</name>
</gene>
<organism evidence="2 3">
    <name type="scientific">Saccharopolyspora griseoalba</name>
    <dbReference type="NCBI Taxonomy" id="1431848"/>
    <lineage>
        <taxon>Bacteria</taxon>
        <taxon>Bacillati</taxon>
        <taxon>Actinomycetota</taxon>
        <taxon>Actinomycetes</taxon>
        <taxon>Pseudonocardiales</taxon>
        <taxon>Pseudonocardiaceae</taxon>
        <taxon>Saccharopolyspora</taxon>
    </lineage>
</organism>
<evidence type="ECO:0000259" key="1">
    <source>
        <dbReference type="PROSITE" id="PS50801"/>
    </source>
</evidence>
<dbReference type="Gene3D" id="3.30.750.24">
    <property type="entry name" value="STAS domain"/>
    <property type="match status" value="1"/>
</dbReference>
<dbReference type="InterPro" id="IPR002645">
    <property type="entry name" value="STAS_dom"/>
</dbReference>
<keyword evidence="3" id="KW-1185">Reference proteome</keyword>
<sequence>MHWNAIFPDLIAPSSALAVDGDLTGRAVEELAQRLWPQLLAAPPETVVDLAAAGALDATGADLLAAAHAYAAHRGSALRVVNAAPGVQRTLLAAGVRPELRKLTSAVPA</sequence>
<dbReference type="InterPro" id="IPR058548">
    <property type="entry name" value="MlaB-like_STAS"/>
</dbReference>
<accession>A0ABW2LM96</accession>
<name>A0ABW2LM96_9PSEU</name>
<reference evidence="3" key="1">
    <citation type="journal article" date="2019" name="Int. J. Syst. Evol. Microbiol.">
        <title>The Global Catalogue of Microorganisms (GCM) 10K type strain sequencing project: providing services to taxonomists for standard genome sequencing and annotation.</title>
        <authorList>
            <consortium name="The Broad Institute Genomics Platform"/>
            <consortium name="The Broad Institute Genome Sequencing Center for Infectious Disease"/>
            <person name="Wu L."/>
            <person name="Ma J."/>
        </authorList>
    </citation>
    <scope>NUCLEOTIDE SEQUENCE [LARGE SCALE GENOMIC DNA]</scope>
    <source>
        <strain evidence="3">WLHS5</strain>
    </source>
</reference>
<protein>
    <submittedName>
        <fullName evidence="2">STAS domain-containing protein</fullName>
    </submittedName>
</protein>